<sequence length="77" mass="8422">MMPGSGCAEHAFARAPDAGPLYRALCVSRPTACMAYSGPQPTVAALHEWIAEHFRDTARSTGEAHEEYERTMGDRVQ</sequence>
<evidence type="ECO:0000313" key="2">
    <source>
        <dbReference type="EMBL" id="KNB52556.1"/>
    </source>
</evidence>
<dbReference type="STRING" id="1678637.AC230_07750"/>
<reference evidence="3" key="1">
    <citation type="submission" date="2015-07" db="EMBL/GenBank/DDBJ databases">
        <title>Draft genome sequence of Streptomyces sp. CMAA 1322, a bacterium isolated from Caatinga biome, from dry forest semiarid of Brazil.</title>
        <authorList>
            <person name="Santos S.N."/>
            <person name="Gacesa R."/>
            <person name="Taketani R.G."/>
            <person name="Long P.F."/>
            <person name="Melo I.S."/>
        </authorList>
    </citation>
    <scope>NUCLEOTIDE SEQUENCE [LARGE SCALE GENOMIC DNA]</scope>
    <source>
        <strain evidence="3">CMAA 1322</strain>
    </source>
</reference>
<keyword evidence="3" id="KW-1185">Reference proteome</keyword>
<dbReference type="EMBL" id="LFXA01000004">
    <property type="protein sequence ID" value="KNB52556.1"/>
    <property type="molecule type" value="Genomic_DNA"/>
</dbReference>
<dbReference type="AlphaFoldDB" id="A0A0K9XHL0"/>
<evidence type="ECO:0000313" key="3">
    <source>
        <dbReference type="Proteomes" id="UP000037288"/>
    </source>
</evidence>
<dbReference type="Proteomes" id="UP000037288">
    <property type="component" value="Unassembled WGS sequence"/>
</dbReference>
<comment type="caution">
    <text evidence="2">The sequence shown here is derived from an EMBL/GenBank/DDBJ whole genome shotgun (WGS) entry which is preliminary data.</text>
</comment>
<gene>
    <name evidence="2" type="ORF">AC230_07750</name>
</gene>
<dbReference type="PATRIC" id="fig|1678637.3.peg.1680"/>
<organism evidence="2 3">
    <name type="scientific">Streptomyces caatingaensis</name>
    <dbReference type="NCBI Taxonomy" id="1678637"/>
    <lineage>
        <taxon>Bacteria</taxon>
        <taxon>Bacillati</taxon>
        <taxon>Actinomycetota</taxon>
        <taxon>Actinomycetes</taxon>
        <taxon>Kitasatosporales</taxon>
        <taxon>Streptomycetaceae</taxon>
        <taxon>Streptomyces</taxon>
    </lineage>
</organism>
<evidence type="ECO:0000256" key="1">
    <source>
        <dbReference type="SAM" id="MobiDB-lite"/>
    </source>
</evidence>
<accession>A0A0K9XHL0</accession>
<protein>
    <submittedName>
        <fullName evidence="2">Uncharacterized protein</fullName>
    </submittedName>
</protein>
<proteinExistence type="predicted"/>
<feature type="region of interest" description="Disordered" evidence="1">
    <location>
        <begin position="57"/>
        <end position="77"/>
    </location>
</feature>
<name>A0A0K9XHL0_9ACTN</name>